<evidence type="ECO:0000256" key="3">
    <source>
        <dbReference type="ARBA" id="ARBA00022723"/>
    </source>
</evidence>
<keyword evidence="6" id="KW-0503">Monooxygenase</keyword>
<dbReference type="InterPro" id="IPR006058">
    <property type="entry name" value="2Fe2S_fd_BS"/>
</dbReference>
<keyword evidence="5" id="KW-0408">Iron</keyword>
<sequence length="746" mass="81199">MALAPARTWEYDPFAPGFYDHAFDTYRLMRDQAPVYRSEKWGWYALTRFEDVRAVLTDPDTYRSFEGMDIDDTEQDQAGPGSLPNMDNPRHDEIRRIVQPWFLPRRVGAHEDAVRAVVRRLLAGVEANGRATGRADLARDLAWPLPFDVFFSLMGFPDAADQGRAQLERWMHEQKGRVAGTPHLTPAATCATARINEFFVEVLEQRRRQPQQDLVSHLVRADIDGVPFADEHITPTSEVLGLMMVLFLGGVESTAGLTATMFKLLAEHPDQRALLVADPSLVPVAVEETLRMATPLQLTARTTSREVVLHGTTIPRGARVVAVTGAANRDERAFERPDAFDLTRGRVRHLGFGEGVHGCLGAHLARLEATVALQEALPVLGDYALDGAPGFYPSSPNMYCWASLPVRLGPRAADLSTPRPTTEPVTAPAAPHAERLTAVRVVAKEPAADAVVALTLEPVGDDLPGWGPGAHVDLVLGDDVATRQYSLCGDPADPSSYRLGVLRDDAGRGSSRHVHDRLEVGDVVAVRGPRQHFALQPAASYLFVAGGIGITPLLPMVAAAEAAGADWRLVYGGRTRSSMAFLDELAAYGDRVAVRPQDEHGLLDLPALLHEPAPGTLVYCCGPEALLDAVEQHSRHWPPSTLHVERFAPRTPTAPVRDTAFEVVLRRSGLVLEVPPERSVLEVVEAAGVPTQSSCAEGTCGSCETRVLTGRPDHRDSVLDAAERERGDCLMICVSRSCDPQLVLDL</sequence>
<dbReference type="InterPro" id="IPR017938">
    <property type="entry name" value="Riboflavin_synthase-like_b-brl"/>
</dbReference>
<dbReference type="PANTHER" id="PTHR46696">
    <property type="entry name" value="P450, PUTATIVE (EUROFUNG)-RELATED"/>
    <property type="match status" value="1"/>
</dbReference>
<keyword evidence="11" id="KW-1185">Reference proteome</keyword>
<protein>
    <submittedName>
        <fullName evidence="10">Cytochrome P450</fullName>
    </submittedName>
</protein>
<dbReference type="InterPro" id="IPR012675">
    <property type="entry name" value="Beta-grasp_dom_sf"/>
</dbReference>
<dbReference type="STRING" id="642780.SAMN04488570_1278"/>
<dbReference type="SUPFAM" id="SSF63380">
    <property type="entry name" value="Riboflavin synthase domain-like"/>
    <property type="match status" value="1"/>
</dbReference>
<proteinExistence type="inferred from homology"/>
<dbReference type="Gene3D" id="1.10.630.10">
    <property type="entry name" value="Cytochrome P450"/>
    <property type="match status" value="1"/>
</dbReference>
<dbReference type="Pfam" id="PF00111">
    <property type="entry name" value="Fer2"/>
    <property type="match status" value="1"/>
</dbReference>
<dbReference type="OrthoDB" id="502624at2"/>
<name>A0A1H1PZF7_9ACTN</name>
<feature type="domain" description="2Fe-2S ferredoxin-type" evidence="8">
    <location>
        <begin position="661"/>
        <end position="746"/>
    </location>
</feature>
<dbReference type="EMBL" id="LT629757">
    <property type="protein sequence ID" value="SDS16560.1"/>
    <property type="molecule type" value="Genomic_DNA"/>
</dbReference>
<dbReference type="Gene3D" id="3.40.50.80">
    <property type="entry name" value="Nucleotide-binding domain of ferredoxin-NADP reductase (FNR) module"/>
    <property type="match status" value="1"/>
</dbReference>
<dbReference type="Gene3D" id="2.40.30.10">
    <property type="entry name" value="Translation factors"/>
    <property type="match status" value="1"/>
</dbReference>
<dbReference type="GO" id="GO:0020037">
    <property type="term" value="F:heme binding"/>
    <property type="evidence" value="ECO:0007669"/>
    <property type="project" value="InterPro"/>
</dbReference>
<dbReference type="SUPFAM" id="SSF52343">
    <property type="entry name" value="Ferredoxin reductase-like, C-terminal NADP-linked domain"/>
    <property type="match status" value="1"/>
</dbReference>
<dbReference type="AlphaFoldDB" id="A0A1H1PZF7"/>
<dbReference type="FunFam" id="1.10.630.10:FF:000018">
    <property type="entry name" value="Cytochrome P450 monooxygenase"/>
    <property type="match status" value="1"/>
</dbReference>
<evidence type="ECO:0000313" key="10">
    <source>
        <dbReference type="EMBL" id="SDS16560.1"/>
    </source>
</evidence>
<dbReference type="CDD" id="cd06185">
    <property type="entry name" value="PDR_like"/>
    <property type="match status" value="1"/>
</dbReference>
<evidence type="ECO:0000256" key="5">
    <source>
        <dbReference type="ARBA" id="ARBA00023004"/>
    </source>
</evidence>
<dbReference type="CDD" id="cd00207">
    <property type="entry name" value="fer2"/>
    <property type="match status" value="1"/>
</dbReference>
<dbReference type="SUPFAM" id="SSF54292">
    <property type="entry name" value="2Fe-2S ferredoxin-like"/>
    <property type="match status" value="1"/>
</dbReference>
<dbReference type="InterPro" id="IPR002397">
    <property type="entry name" value="Cyt_P450_B"/>
</dbReference>
<keyword evidence="2" id="KW-0349">Heme</keyword>
<dbReference type="PROSITE" id="PS00086">
    <property type="entry name" value="CYTOCHROME_P450"/>
    <property type="match status" value="1"/>
</dbReference>
<evidence type="ECO:0000256" key="7">
    <source>
        <dbReference type="SAM" id="MobiDB-lite"/>
    </source>
</evidence>
<keyword evidence="4" id="KW-0560">Oxidoreductase</keyword>
<dbReference type="InterPro" id="IPR001128">
    <property type="entry name" value="Cyt_P450"/>
</dbReference>
<dbReference type="RefSeq" id="WP_091727392.1">
    <property type="nucleotide sequence ID" value="NZ_LT629757.1"/>
</dbReference>
<dbReference type="PANTHER" id="PTHR46696:SF6">
    <property type="entry name" value="P450, PUTATIVE (EUROFUNG)-RELATED"/>
    <property type="match status" value="1"/>
</dbReference>
<dbReference type="PROSITE" id="PS00197">
    <property type="entry name" value="2FE2S_FER_1"/>
    <property type="match status" value="1"/>
</dbReference>
<reference evidence="11" key="1">
    <citation type="submission" date="2016-10" db="EMBL/GenBank/DDBJ databases">
        <authorList>
            <person name="Varghese N."/>
            <person name="Submissions S."/>
        </authorList>
    </citation>
    <scope>NUCLEOTIDE SEQUENCE [LARGE SCALE GENOMIC DNA]</scope>
    <source>
        <strain evidence="11">DSM 22127</strain>
    </source>
</reference>
<evidence type="ECO:0000259" key="9">
    <source>
        <dbReference type="PROSITE" id="PS51384"/>
    </source>
</evidence>
<evidence type="ECO:0000313" key="11">
    <source>
        <dbReference type="Proteomes" id="UP000198859"/>
    </source>
</evidence>
<dbReference type="PRINTS" id="PR00359">
    <property type="entry name" value="BP450"/>
</dbReference>
<dbReference type="PROSITE" id="PS51384">
    <property type="entry name" value="FAD_FR"/>
    <property type="match status" value="1"/>
</dbReference>
<evidence type="ECO:0000259" key="8">
    <source>
        <dbReference type="PROSITE" id="PS51085"/>
    </source>
</evidence>
<organism evidence="10 11">
    <name type="scientific">Nocardioides scoriae</name>
    <dbReference type="NCBI Taxonomy" id="642780"/>
    <lineage>
        <taxon>Bacteria</taxon>
        <taxon>Bacillati</taxon>
        <taxon>Actinomycetota</taxon>
        <taxon>Actinomycetes</taxon>
        <taxon>Propionibacteriales</taxon>
        <taxon>Nocardioidaceae</taxon>
        <taxon>Nocardioides</taxon>
    </lineage>
</organism>
<evidence type="ECO:0000256" key="2">
    <source>
        <dbReference type="ARBA" id="ARBA00022617"/>
    </source>
</evidence>
<dbReference type="InterPro" id="IPR039261">
    <property type="entry name" value="FNR_nucleotide-bd"/>
</dbReference>
<feature type="domain" description="FAD-binding FR-type" evidence="9">
    <location>
        <begin position="434"/>
        <end position="536"/>
    </location>
</feature>
<comment type="similarity">
    <text evidence="1">Belongs to the cytochrome P450 family.</text>
</comment>
<keyword evidence="3" id="KW-0479">Metal-binding</keyword>
<evidence type="ECO:0000256" key="1">
    <source>
        <dbReference type="ARBA" id="ARBA00010617"/>
    </source>
</evidence>
<gene>
    <name evidence="10" type="ORF">SAMN04488570_1278</name>
</gene>
<feature type="region of interest" description="Disordered" evidence="7">
    <location>
        <begin position="66"/>
        <end position="90"/>
    </location>
</feature>
<dbReference type="GO" id="GO:0051537">
    <property type="term" value="F:2 iron, 2 sulfur cluster binding"/>
    <property type="evidence" value="ECO:0007669"/>
    <property type="project" value="InterPro"/>
</dbReference>
<dbReference type="Pfam" id="PF00067">
    <property type="entry name" value="p450"/>
    <property type="match status" value="1"/>
</dbReference>
<dbReference type="InterPro" id="IPR017972">
    <property type="entry name" value="Cyt_P450_CS"/>
</dbReference>
<accession>A0A1H1PZF7</accession>
<dbReference type="InterPro" id="IPR036396">
    <property type="entry name" value="Cyt_P450_sf"/>
</dbReference>
<dbReference type="Gene3D" id="3.10.20.30">
    <property type="match status" value="1"/>
</dbReference>
<dbReference type="PROSITE" id="PS51085">
    <property type="entry name" value="2FE2S_FER_2"/>
    <property type="match status" value="1"/>
</dbReference>
<dbReference type="GO" id="GO:0005506">
    <property type="term" value="F:iron ion binding"/>
    <property type="evidence" value="ECO:0007669"/>
    <property type="project" value="InterPro"/>
</dbReference>
<evidence type="ECO:0000256" key="4">
    <source>
        <dbReference type="ARBA" id="ARBA00023002"/>
    </source>
</evidence>
<dbReference type="InterPro" id="IPR001041">
    <property type="entry name" value="2Fe-2S_ferredoxin-type"/>
</dbReference>
<dbReference type="Proteomes" id="UP000198859">
    <property type="component" value="Chromosome I"/>
</dbReference>
<dbReference type="GO" id="GO:0016705">
    <property type="term" value="F:oxidoreductase activity, acting on paired donors, with incorporation or reduction of molecular oxygen"/>
    <property type="evidence" value="ECO:0007669"/>
    <property type="project" value="InterPro"/>
</dbReference>
<evidence type="ECO:0000256" key="6">
    <source>
        <dbReference type="ARBA" id="ARBA00023033"/>
    </source>
</evidence>
<dbReference type="InterPro" id="IPR017927">
    <property type="entry name" value="FAD-bd_FR_type"/>
</dbReference>
<dbReference type="SUPFAM" id="SSF48264">
    <property type="entry name" value="Cytochrome P450"/>
    <property type="match status" value="1"/>
</dbReference>
<dbReference type="GO" id="GO:0004497">
    <property type="term" value="F:monooxygenase activity"/>
    <property type="evidence" value="ECO:0007669"/>
    <property type="project" value="UniProtKB-KW"/>
</dbReference>
<dbReference type="InterPro" id="IPR036010">
    <property type="entry name" value="2Fe-2S_ferredoxin-like_sf"/>
</dbReference>